<sequence length="130" mass="14136">MQLAPVNRRMAPRDLHQTKDLWQSRKNDPMSSNNDEESGTGNRNGDGLDAVEASGAENATTLQRMLDEEKNQAYANLLPIPVFDSTEVDPLDISPRRQLAPTPSTRPPVPLPELLDSASITSIAGTFGVP</sequence>
<feature type="compositionally biased region" description="Basic and acidic residues" evidence="1">
    <location>
        <begin position="11"/>
        <end position="28"/>
    </location>
</feature>
<dbReference type="Proteomes" id="UP000070544">
    <property type="component" value="Unassembled WGS sequence"/>
</dbReference>
<keyword evidence="3" id="KW-1185">Reference proteome</keyword>
<name>A0A139A4S7_GONPJ</name>
<feature type="region of interest" description="Disordered" evidence="1">
    <location>
        <begin position="93"/>
        <end position="113"/>
    </location>
</feature>
<proteinExistence type="predicted"/>
<gene>
    <name evidence="2" type="ORF">M427DRAFT_46807</name>
</gene>
<evidence type="ECO:0000313" key="2">
    <source>
        <dbReference type="EMBL" id="KXS11780.1"/>
    </source>
</evidence>
<dbReference type="EMBL" id="KQ965796">
    <property type="protein sequence ID" value="KXS11780.1"/>
    <property type="molecule type" value="Genomic_DNA"/>
</dbReference>
<organism evidence="2 3">
    <name type="scientific">Gonapodya prolifera (strain JEL478)</name>
    <name type="common">Monoblepharis prolifera</name>
    <dbReference type="NCBI Taxonomy" id="1344416"/>
    <lineage>
        <taxon>Eukaryota</taxon>
        <taxon>Fungi</taxon>
        <taxon>Fungi incertae sedis</taxon>
        <taxon>Chytridiomycota</taxon>
        <taxon>Chytridiomycota incertae sedis</taxon>
        <taxon>Monoblepharidomycetes</taxon>
        <taxon>Monoblepharidales</taxon>
        <taxon>Gonapodyaceae</taxon>
        <taxon>Gonapodya</taxon>
    </lineage>
</organism>
<dbReference type="AlphaFoldDB" id="A0A139A4S7"/>
<evidence type="ECO:0000256" key="1">
    <source>
        <dbReference type="SAM" id="MobiDB-lite"/>
    </source>
</evidence>
<feature type="compositionally biased region" description="Polar residues" evidence="1">
    <location>
        <begin position="29"/>
        <end position="43"/>
    </location>
</feature>
<accession>A0A139A4S7</accession>
<protein>
    <submittedName>
        <fullName evidence="2">Uncharacterized protein</fullName>
    </submittedName>
</protein>
<evidence type="ECO:0000313" key="3">
    <source>
        <dbReference type="Proteomes" id="UP000070544"/>
    </source>
</evidence>
<reference evidence="2 3" key="1">
    <citation type="journal article" date="2015" name="Genome Biol. Evol.">
        <title>Phylogenomic analyses indicate that early fungi evolved digesting cell walls of algal ancestors of land plants.</title>
        <authorList>
            <person name="Chang Y."/>
            <person name="Wang S."/>
            <person name="Sekimoto S."/>
            <person name="Aerts A.L."/>
            <person name="Choi C."/>
            <person name="Clum A."/>
            <person name="LaButti K.M."/>
            <person name="Lindquist E.A."/>
            <person name="Yee Ngan C."/>
            <person name="Ohm R.A."/>
            <person name="Salamov A.A."/>
            <person name="Grigoriev I.V."/>
            <person name="Spatafora J.W."/>
            <person name="Berbee M.L."/>
        </authorList>
    </citation>
    <scope>NUCLEOTIDE SEQUENCE [LARGE SCALE GENOMIC DNA]</scope>
    <source>
        <strain evidence="2 3">JEL478</strain>
    </source>
</reference>
<feature type="region of interest" description="Disordered" evidence="1">
    <location>
        <begin position="1"/>
        <end position="57"/>
    </location>
</feature>